<gene>
    <name evidence="3" type="ORF">PFISCL1PPCAC_12151</name>
</gene>
<feature type="region of interest" description="Disordered" evidence="1">
    <location>
        <begin position="34"/>
        <end position="221"/>
    </location>
</feature>
<feature type="compositionally biased region" description="Basic and acidic residues" evidence="1">
    <location>
        <begin position="184"/>
        <end position="193"/>
    </location>
</feature>
<feature type="chain" id="PRO_5043876493" evidence="2">
    <location>
        <begin position="26"/>
        <end position="221"/>
    </location>
</feature>
<sequence>SVGARAPPSSPRMLWLLLLQAAATAAAVAAAVAGCSKKKPPPRKFAHISDDVTETNTIASLKDERPGSSNHISSNQPSTDNDSTAHKKKKQHEKKDSKAMQDDLREKWRQGKTILSESEADEESKKLAKKAKEDPKHHKPAKRPTLVPGPAKKRAPAIPAPASAMAPAPAPKKPHPGSPSASHYETDESRHVDSAPIAVAPPDDGIYECIQTPTDERRARA</sequence>
<accession>A0AAV5VMU6</accession>
<organism evidence="3 4">
    <name type="scientific">Pristionchus fissidentatus</name>
    <dbReference type="NCBI Taxonomy" id="1538716"/>
    <lineage>
        <taxon>Eukaryota</taxon>
        <taxon>Metazoa</taxon>
        <taxon>Ecdysozoa</taxon>
        <taxon>Nematoda</taxon>
        <taxon>Chromadorea</taxon>
        <taxon>Rhabditida</taxon>
        <taxon>Rhabditina</taxon>
        <taxon>Diplogasteromorpha</taxon>
        <taxon>Diplogasteroidea</taxon>
        <taxon>Neodiplogasteridae</taxon>
        <taxon>Pristionchus</taxon>
    </lineage>
</organism>
<evidence type="ECO:0000256" key="2">
    <source>
        <dbReference type="SAM" id="SignalP"/>
    </source>
</evidence>
<feature type="non-terminal residue" evidence="3">
    <location>
        <position position="221"/>
    </location>
</feature>
<feature type="signal peptide" evidence="2">
    <location>
        <begin position="1"/>
        <end position="25"/>
    </location>
</feature>
<feature type="non-terminal residue" evidence="3">
    <location>
        <position position="1"/>
    </location>
</feature>
<feature type="compositionally biased region" description="Polar residues" evidence="1">
    <location>
        <begin position="67"/>
        <end position="82"/>
    </location>
</feature>
<name>A0AAV5VMU6_9BILA</name>
<evidence type="ECO:0000313" key="3">
    <source>
        <dbReference type="EMBL" id="GMT20854.1"/>
    </source>
</evidence>
<reference evidence="3" key="1">
    <citation type="submission" date="2023-10" db="EMBL/GenBank/DDBJ databases">
        <title>Genome assembly of Pristionchus species.</title>
        <authorList>
            <person name="Yoshida K."/>
            <person name="Sommer R.J."/>
        </authorList>
    </citation>
    <scope>NUCLEOTIDE SEQUENCE</scope>
    <source>
        <strain evidence="3">RS5133</strain>
    </source>
</reference>
<feature type="compositionally biased region" description="Low complexity" evidence="1">
    <location>
        <begin position="156"/>
        <end position="167"/>
    </location>
</feature>
<proteinExistence type="predicted"/>
<evidence type="ECO:0000256" key="1">
    <source>
        <dbReference type="SAM" id="MobiDB-lite"/>
    </source>
</evidence>
<evidence type="ECO:0000313" key="4">
    <source>
        <dbReference type="Proteomes" id="UP001432322"/>
    </source>
</evidence>
<dbReference type="EMBL" id="BTSY01000003">
    <property type="protein sequence ID" value="GMT20854.1"/>
    <property type="molecule type" value="Genomic_DNA"/>
</dbReference>
<dbReference type="Proteomes" id="UP001432322">
    <property type="component" value="Unassembled WGS sequence"/>
</dbReference>
<keyword evidence="2" id="KW-0732">Signal</keyword>
<comment type="caution">
    <text evidence="3">The sequence shown here is derived from an EMBL/GenBank/DDBJ whole genome shotgun (WGS) entry which is preliminary data.</text>
</comment>
<dbReference type="AlphaFoldDB" id="A0AAV5VMU6"/>
<feature type="compositionally biased region" description="Basic and acidic residues" evidence="1">
    <location>
        <begin position="93"/>
        <end position="109"/>
    </location>
</feature>
<keyword evidence="4" id="KW-1185">Reference proteome</keyword>
<feature type="compositionally biased region" description="Basic residues" evidence="1">
    <location>
        <begin position="36"/>
        <end position="46"/>
    </location>
</feature>
<protein>
    <submittedName>
        <fullName evidence="3">Uncharacterized protein</fullName>
    </submittedName>
</protein>
<feature type="compositionally biased region" description="Basic and acidic residues" evidence="1">
    <location>
        <begin position="123"/>
        <end position="136"/>
    </location>
</feature>